<feature type="domain" description="VOC" evidence="1">
    <location>
        <begin position="1"/>
        <end position="49"/>
    </location>
</feature>
<dbReference type="Gene3D" id="3.10.180.10">
    <property type="entry name" value="2,3-Dihydroxybiphenyl 1,2-Dioxygenase, domain 1"/>
    <property type="match status" value="1"/>
</dbReference>
<dbReference type="EMBL" id="UINC01169904">
    <property type="protein sequence ID" value="SVD73677.1"/>
    <property type="molecule type" value="Genomic_DNA"/>
</dbReference>
<dbReference type="GO" id="GO:0004462">
    <property type="term" value="F:lactoylglutathione lyase activity"/>
    <property type="evidence" value="ECO:0007669"/>
    <property type="project" value="TreeGrafter"/>
</dbReference>
<dbReference type="PANTHER" id="PTHR46036">
    <property type="entry name" value="LACTOYLGLUTATHIONE LYASE"/>
    <property type="match status" value="1"/>
</dbReference>
<evidence type="ECO:0000259" key="1">
    <source>
        <dbReference type="PROSITE" id="PS51819"/>
    </source>
</evidence>
<organism evidence="2">
    <name type="scientific">marine metagenome</name>
    <dbReference type="NCBI Taxonomy" id="408172"/>
    <lineage>
        <taxon>unclassified sequences</taxon>
        <taxon>metagenomes</taxon>
        <taxon>ecological metagenomes</taxon>
    </lineage>
</organism>
<dbReference type="GO" id="GO:0019243">
    <property type="term" value="P:methylglyoxal catabolic process to D-lactate via S-lactoyl-glutathione"/>
    <property type="evidence" value="ECO:0007669"/>
    <property type="project" value="TreeGrafter"/>
</dbReference>
<dbReference type="PROSITE" id="PS51819">
    <property type="entry name" value="VOC"/>
    <property type="match status" value="1"/>
</dbReference>
<gene>
    <name evidence="2" type="ORF">METZ01_LOCUS426531</name>
</gene>
<dbReference type="GO" id="GO:0005737">
    <property type="term" value="C:cytoplasm"/>
    <property type="evidence" value="ECO:0007669"/>
    <property type="project" value="TreeGrafter"/>
</dbReference>
<dbReference type="InterPro" id="IPR037523">
    <property type="entry name" value="VOC_core"/>
</dbReference>
<accession>A0A382XRB6</accession>
<name>A0A382XRB6_9ZZZZ</name>
<feature type="non-terminal residue" evidence="2">
    <location>
        <position position="1"/>
    </location>
</feature>
<reference evidence="2" key="1">
    <citation type="submission" date="2018-05" db="EMBL/GenBank/DDBJ databases">
        <authorList>
            <person name="Lanie J.A."/>
            <person name="Ng W.-L."/>
            <person name="Kazmierczak K.M."/>
            <person name="Andrzejewski T.M."/>
            <person name="Davidsen T.M."/>
            <person name="Wayne K.J."/>
            <person name="Tettelin H."/>
            <person name="Glass J.I."/>
            <person name="Rusch D."/>
            <person name="Podicherti R."/>
            <person name="Tsui H.-C.T."/>
            <person name="Winkler M.E."/>
        </authorList>
    </citation>
    <scope>NUCLEOTIDE SEQUENCE</scope>
</reference>
<dbReference type="AlphaFoldDB" id="A0A382XRB6"/>
<dbReference type="InterPro" id="IPR004360">
    <property type="entry name" value="Glyas_Fos-R_dOase_dom"/>
</dbReference>
<dbReference type="Pfam" id="PF00903">
    <property type="entry name" value="Glyoxalase"/>
    <property type="match status" value="1"/>
</dbReference>
<evidence type="ECO:0000313" key="2">
    <source>
        <dbReference type="EMBL" id="SVD73677.1"/>
    </source>
</evidence>
<sequence>MMRVRDLEASFNFYCKTLGMKILRKTDYPDGRFTNAFIGYGLETESPCL</sequence>
<dbReference type="InterPro" id="IPR029068">
    <property type="entry name" value="Glyas_Bleomycin-R_OHBP_Dase"/>
</dbReference>
<dbReference type="PANTHER" id="PTHR46036:SF5">
    <property type="entry name" value="LACTOYLGLUTATHIONE LYASE"/>
    <property type="match status" value="1"/>
</dbReference>
<proteinExistence type="predicted"/>
<dbReference type="SUPFAM" id="SSF54593">
    <property type="entry name" value="Glyoxalase/Bleomycin resistance protein/Dihydroxybiphenyl dioxygenase"/>
    <property type="match status" value="1"/>
</dbReference>
<feature type="non-terminal residue" evidence="2">
    <location>
        <position position="49"/>
    </location>
</feature>
<protein>
    <recommendedName>
        <fullName evidence="1">VOC domain-containing protein</fullName>
    </recommendedName>
</protein>